<dbReference type="EMBL" id="CP000251">
    <property type="protein sequence ID" value="ABC80595.1"/>
    <property type="molecule type" value="Genomic_DNA"/>
</dbReference>
<feature type="transmembrane region" description="Helical" evidence="6">
    <location>
        <begin position="132"/>
        <end position="149"/>
    </location>
</feature>
<comment type="subcellular location">
    <subcellularLocation>
        <location evidence="1">Membrane</location>
        <topology evidence="1">Multi-pass membrane protein</topology>
    </subcellularLocation>
</comment>
<evidence type="ECO:0000256" key="4">
    <source>
        <dbReference type="ARBA" id="ARBA00022989"/>
    </source>
</evidence>
<dbReference type="PANTHER" id="PTHR43385:SF1">
    <property type="entry name" value="RIBOFLAVIN TRANSPORTER RIBJ"/>
    <property type="match status" value="1"/>
</dbReference>
<dbReference type="Gene3D" id="1.20.1250.20">
    <property type="entry name" value="MFS general substrate transporter like domains"/>
    <property type="match status" value="2"/>
</dbReference>
<dbReference type="PROSITE" id="PS51257">
    <property type="entry name" value="PROKAR_LIPOPROTEIN"/>
    <property type="match status" value="1"/>
</dbReference>
<evidence type="ECO:0000256" key="6">
    <source>
        <dbReference type="SAM" id="Phobius"/>
    </source>
</evidence>
<evidence type="ECO:0000256" key="1">
    <source>
        <dbReference type="ARBA" id="ARBA00004141"/>
    </source>
</evidence>
<feature type="transmembrane region" description="Helical" evidence="6">
    <location>
        <begin position="410"/>
        <end position="428"/>
    </location>
</feature>
<organism evidence="8 9">
    <name type="scientific">Anaeromyxobacter dehalogenans (strain 2CP-C)</name>
    <dbReference type="NCBI Taxonomy" id="290397"/>
    <lineage>
        <taxon>Bacteria</taxon>
        <taxon>Pseudomonadati</taxon>
        <taxon>Myxococcota</taxon>
        <taxon>Myxococcia</taxon>
        <taxon>Myxococcales</taxon>
        <taxon>Cystobacterineae</taxon>
        <taxon>Anaeromyxobacteraceae</taxon>
        <taxon>Anaeromyxobacter</taxon>
    </lineage>
</organism>
<dbReference type="KEGG" id="ade:Adeh_0820"/>
<dbReference type="Proteomes" id="UP000001935">
    <property type="component" value="Chromosome"/>
</dbReference>
<dbReference type="PANTHER" id="PTHR43385">
    <property type="entry name" value="RIBOFLAVIN TRANSPORTER RIBJ"/>
    <property type="match status" value="1"/>
</dbReference>
<evidence type="ECO:0000256" key="3">
    <source>
        <dbReference type="ARBA" id="ARBA00022692"/>
    </source>
</evidence>
<feature type="transmembrane region" description="Helical" evidence="6">
    <location>
        <begin position="194"/>
        <end position="212"/>
    </location>
</feature>
<feature type="transmembrane region" description="Helical" evidence="6">
    <location>
        <begin position="7"/>
        <end position="25"/>
    </location>
</feature>
<dbReference type="SUPFAM" id="SSF103473">
    <property type="entry name" value="MFS general substrate transporter"/>
    <property type="match status" value="1"/>
</dbReference>
<feature type="transmembrane region" description="Helical" evidence="6">
    <location>
        <begin position="45"/>
        <end position="61"/>
    </location>
</feature>
<evidence type="ECO:0000259" key="7">
    <source>
        <dbReference type="PROSITE" id="PS50850"/>
    </source>
</evidence>
<dbReference type="InterPro" id="IPR020846">
    <property type="entry name" value="MFS_dom"/>
</dbReference>
<dbReference type="HOGENOM" id="CLU_001265_59_7_7"/>
<dbReference type="GO" id="GO:0022857">
    <property type="term" value="F:transmembrane transporter activity"/>
    <property type="evidence" value="ECO:0007669"/>
    <property type="project" value="InterPro"/>
</dbReference>
<feature type="transmembrane region" description="Helical" evidence="6">
    <location>
        <begin position="99"/>
        <end position="120"/>
    </location>
</feature>
<dbReference type="InterPro" id="IPR052983">
    <property type="entry name" value="MFS_Riboflavin_Transporter"/>
</dbReference>
<dbReference type="InterPro" id="IPR011701">
    <property type="entry name" value="MFS"/>
</dbReference>
<sequence length="453" mass="47472">MTSNRWFIAVAGTITMACLGTVYSWSLFTQPLIAAFGWSSTTTTWAFALSIFFLGVGAILGGRWQDRSGPRPVAVTGIVLWGLGNVLAGLGTARFGAPWIYATYGVIGGLGLGLGYVTPVAAVTKWFPDKRGLGTGMVVMGFGLGAFIYNNLLKNVPAFAEASREAGRVIAARHGGDAAAAMSPGAVSAVMQTFLWSGVVFAVVGGVCALAMRNPAAAVAAPAPGTAPSAAPVAAPAARVARDYPPSEALRTPQFWALWAMLFLNVTAGILFISNAVPIMRELTGASPESALAVYGFIALFNGLGRFFWGAISDRIGRNLAYLLIYGSQVVIFFAVGGVHSLPLVALLFAIVLLDYGGGFGTMPSFTADYFGTKYMGVNYGWILLAWGVGGIVGPIFVARVKDLTGSFSGALPVIAVMLLVAAILPIVTRRPGAARDEGSRWRHLMPPRRVHA</sequence>
<dbReference type="PROSITE" id="PS50850">
    <property type="entry name" value="MFS"/>
    <property type="match status" value="1"/>
</dbReference>
<evidence type="ECO:0000313" key="8">
    <source>
        <dbReference type="EMBL" id="ABC80595.1"/>
    </source>
</evidence>
<dbReference type="GO" id="GO:0016020">
    <property type="term" value="C:membrane"/>
    <property type="evidence" value="ECO:0007669"/>
    <property type="project" value="UniProtKB-SubCell"/>
</dbReference>
<gene>
    <name evidence="8" type="ordered locus">Adeh_0820</name>
</gene>
<dbReference type="eggNOG" id="COG2223">
    <property type="taxonomic scope" value="Bacteria"/>
</dbReference>
<feature type="domain" description="Major facilitator superfamily (MFS) profile" evidence="7">
    <location>
        <begin position="4"/>
        <end position="434"/>
    </location>
</feature>
<evidence type="ECO:0000313" key="9">
    <source>
        <dbReference type="Proteomes" id="UP000001935"/>
    </source>
</evidence>
<evidence type="ECO:0000256" key="2">
    <source>
        <dbReference type="ARBA" id="ARBA00022448"/>
    </source>
</evidence>
<dbReference type="InterPro" id="IPR036259">
    <property type="entry name" value="MFS_trans_sf"/>
</dbReference>
<feature type="transmembrane region" description="Helical" evidence="6">
    <location>
        <begin position="256"/>
        <end position="280"/>
    </location>
</feature>
<keyword evidence="4 6" id="KW-1133">Transmembrane helix</keyword>
<dbReference type="STRING" id="290397.Adeh_0820"/>
<keyword evidence="3 6" id="KW-0812">Transmembrane</keyword>
<feature type="transmembrane region" description="Helical" evidence="6">
    <location>
        <begin position="292"/>
        <end position="309"/>
    </location>
</feature>
<dbReference type="RefSeq" id="WP_011419878.1">
    <property type="nucleotide sequence ID" value="NC_007760.1"/>
</dbReference>
<dbReference type="OrthoDB" id="9793415at2"/>
<keyword evidence="2" id="KW-0813">Transport</keyword>
<reference evidence="8" key="1">
    <citation type="submission" date="2006-01" db="EMBL/GenBank/DDBJ databases">
        <title>Complete sequence of Anaeromyxobacter dehalogenans 2CP-C.</title>
        <authorList>
            <consortium name="US DOE Joint Genome Institute"/>
            <person name="Copeland A."/>
            <person name="Lucas S."/>
            <person name="Lapidus A."/>
            <person name="Barry K."/>
            <person name="Detter J.C."/>
            <person name="Glavina T."/>
            <person name="Hammon N."/>
            <person name="Israni S."/>
            <person name="Pitluck S."/>
            <person name="Brettin T."/>
            <person name="Bruce D."/>
            <person name="Han C."/>
            <person name="Tapia R."/>
            <person name="Gilna P."/>
            <person name="Kiss H."/>
            <person name="Schmutz J."/>
            <person name="Larimer F."/>
            <person name="Land M."/>
            <person name="Kyrpides N."/>
            <person name="Anderson I."/>
            <person name="Sanford R.A."/>
            <person name="Ritalahti K.M."/>
            <person name="Thomas H.S."/>
            <person name="Kirby J.R."/>
            <person name="Zhulin I.B."/>
            <person name="Loeffler F.E."/>
            <person name="Richardson P."/>
        </authorList>
    </citation>
    <scope>NUCLEOTIDE SEQUENCE</scope>
    <source>
        <strain evidence="8">2CP-C</strain>
    </source>
</reference>
<dbReference type="AlphaFoldDB" id="Q2IP64"/>
<proteinExistence type="predicted"/>
<evidence type="ECO:0000256" key="5">
    <source>
        <dbReference type="ARBA" id="ARBA00023136"/>
    </source>
</evidence>
<dbReference type="CDD" id="cd17353">
    <property type="entry name" value="MFS_OFA_like"/>
    <property type="match status" value="1"/>
</dbReference>
<dbReference type="Pfam" id="PF07690">
    <property type="entry name" value="MFS_1"/>
    <property type="match status" value="2"/>
</dbReference>
<protein>
    <submittedName>
        <fullName evidence="8">Major facilitator superfamily MFS_1 transporter</fullName>
    </submittedName>
</protein>
<feature type="transmembrane region" description="Helical" evidence="6">
    <location>
        <begin position="73"/>
        <end position="93"/>
    </location>
</feature>
<name>Q2IP64_ANADE</name>
<feature type="transmembrane region" description="Helical" evidence="6">
    <location>
        <begin position="378"/>
        <end position="398"/>
    </location>
</feature>
<keyword evidence="5 6" id="KW-0472">Membrane</keyword>
<accession>Q2IP64</accession>